<dbReference type="GO" id="GO:0035371">
    <property type="term" value="C:microtubule plus-end"/>
    <property type="evidence" value="ECO:0007669"/>
    <property type="project" value="TreeGrafter"/>
</dbReference>
<sequence>MSSSFSYDPSLPLTDGSVLPEDRAEVILSGSGADSHLVPSVSTGSSICTMREYEDELSFFKRENLNLKLRIYMMEDSYGFHTSGDDQKKAHKLNVDLRVENEELKKELSDKKDLLGEAYSALSNFEEVSTKAQTTEHSKRLTKGGADLDIGVDLLEDAFGTLSEEDSPFQVDKMEELLKNILIIIFEDEIKPGNIHNVDDKNGNDNEDQQLSEITHLIQGISKDVSNSPGCQPFQFELSADLVQNVKNVRKDELELEKKSNERLETNLSAKNKSNKQFEIEVDTKLKEILVLTKESEAKSEKLTKSYEFCQSLTKALAEQKGHVEKLKKDVKNRDTIVKKLTDEYNDLKAKVRAKVDVAQNNKNDLEESKKQRHVISNTQDIHDVVQKLSIIKSKEICDKIKEYRSLYIRQGCNYAMQCYQNRMKGIQKDVSSAVKLMRGRLEELAEFLQRVLESNESNEIERRMSKDFLQSLQTSLNETRRFSTSLLNESSILNESLQLGENIMDEIESAFSVKNKSIESILSECDLLKGELSNDDMDFLENIQKEIIEKVICIIVPGNSAEVNELKSSLEEERLLVEKMSQIQLELKKQIDITKDESELKSEELNRIYKEVNAKSLRLKLVEEQINSLSKQVKEFEDREGHIKSSYLEDIQNLKSELSESASSKLHLQNELESLQEEKNKIIECCSENENLKDQLRKN</sequence>
<proteinExistence type="predicted"/>
<dbReference type="PANTHER" id="PTHR46930">
    <property type="entry name" value="CDK5 REGULATORY SUBUNIT-ASSOCIATED PROTEIN 2"/>
    <property type="match status" value="1"/>
</dbReference>
<dbReference type="GO" id="GO:0005737">
    <property type="term" value="C:cytoplasm"/>
    <property type="evidence" value="ECO:0007669"/>
    <property type="project" value="UniProtKB-SubCell"/>
</dbReference>
<dbReference type="Pfam" id="PF07989">
    <property type="entry name" value="Cnn_1N"/>
    <property type="match status" value="1"/>
</dbReference>
<evidence type="ECO:0000259" key="4">
    <source>
        <dbReference type="Pfam" id="PF07989"/>
    </source>
</evidence>
<dbReference type="GO" id="GO:0008017">
    <property type="term" value="F:microtubule binding"/>
    <property type="evidence" value="ECO:0007669"/>
    <property type="project" value="TreeGrafter"/>
</dbReference>
<dbReference type="GO" id="GO:0000132">
    <property type="term" value="P:establishment of mitotic spindle orientation"/>
    <property type="evidence" value="ECO:0007669"/>
    <property type="project" value="TreeGrafter"/>
</dbReference>
<comment type="subcellular location">
    <subcellularLocation>
        <location evidence="1">Cytoplasm</location>
    </subcellularLocation>
</comment>
<feature type="coiled-coil region" evidence="3">
    <location>
        <begin position="50"/>
        <end position="114"/>
    </location>
</feature>
<evidence type="ECO:0000256" key="2">
    <source>
        <dbReference type="ARBA" id="ARBA00022490"/>
    </source>
</evidence>
<dbReference type="GO" id="GO:0043015">
    <property type="term" value="F:gamma-tubulin binding"/>
    <property type="evidence" value="ECO:0007669"/>
    <property type="project" value="TreeGrafter"/>
</dbReference>
<dbReference type="Proteomes" id="UP000675881">
    <property type="component" value="Chromosome 5"/>
</dbReference>
<dbReference type="AlphaFoldDB" id="A0A7R8H8Z3"/>
<feature type="domain" description="Centrosomin N-terminal motif 1" evidence="4">
    <location>
        <begin position="49"/>
        <end position="121"/>
    </location>
</feature>
<dbReference type="GO" id="GO:0097431">
    <property type="term" value="C:mitotic spindle pole"/>
    <property type="evidence" value="ECO:0007669"/>
    <property type="project" value="TreeGrafter"/>
</dbReference>
<dbReference type="GO" id="GO:0007099">
    <property type="term" value="P:centriole replication"/>
    <property type="evidence" value="ECO:0007669"/>
    <property type="project" value="TreeGrafter"/>
</dbReference>
<feature type="coiled-coil region" evidence="3">
    <location>
        <begin position="310"/>
        <end position="369"/>
    </location>
</feature>
<protein>
    <submittedName>
        <fullName evidence="5">CDK5RAP2</fullName>
    </submittedName>
</protein>
<dbReference type="GO" id="GO:0090266">
    <property type="term" value="P:regulation of mitotic cell cycle spindle assembly checkpoint"/>
    <property type="evidence" value="ECO:0007669"/>
    <property type="project" value="TreeGrafter"/>
</dbReference>
<accession>A0A7R8H8Z3</accession>
<dbReference type="PANTHER" id="PTHR46930:SF1">
    <property type="entry name" value="CDK5 REGULATORY SUBUNIT-ASSOCIATED PROTEIN 2"/>
    <property type="match status" value="1"/>
</dbReference>
<name>A0A7R8H8Z3_LEPSM</name>
<evidence type="ECO:0000256" key="3">
    <source>
        <dbReference type="SAM" id="Coils"/>
    </source>
</evidence>
<keyword evidence="2" id="KW-0963">Cytoplasm</keyword>
<dbReference type="EMBL" id="HG994584">
    <property type="protein sequence ID" value="CAF2946760.1"/>
    <property type="molecule type" value="Genomic_DNA"/>
</dbReference>
<gene>
    <name evidence="5" type="ORF">LSAA_10039</name>
</gene>
<evidence type="ECO:0000313" key="6">
    <source>
        <dbReference type="Proteomes" id="UP000675881"/>
    </source>
</evidence>
<evidence type="ECO:0000256" key="1">
    <source>
        <dbReference type="ARBA" id="ARBA00004496"/>
    </source>
</evidence>
<dbReference type="InterPro" id="IPR012943">
    <property type="entry name" value="Cnn_1N"/>
</dbReference>
<dbReference type="GO" id="GO:0046600">
    <property type="term" value="P:negative regulation of centriole replication"/>
    <property type="evidence" value="ECO:0007669"/>
    <property type="project" value="TreeGrafter"/>
</dbReference>
<dbReference type="GO" id="GO:0000242">
    <property type="term" value="C:pericentriolar material"/>
    <property type="evidence" value="ECO:0007669"/>
    <property type="project" value="TreeGrafter"/>
</dbReference>
<dbReference type="OrthoDB" id="10255000at2759"/>
<dbReference type="InterPro" id="IPR042791">
    <property type="entry name" value="CDK5RAP2"/>
</dbReference>
<dbReference type="GO" id="GO:0007059">
    <property type="term" value="P:chromosome segregation"/>
    <property type="evidence" value="ECO:0007669"/>
    <property type="project" value="TreeGrafter"/>
</dbReference>
<keyword evidence="3" id="KW-0175">Coiled coil</keyword>
<evidence type="ECO:0000313" key="5">
    <source>
        <dbReference type="EMBL" id="CAF2946760.1"/>
    </source>
</evidence>
<dbReference type="GO" id="GO:0001578">
    <property type="term" value="P:microtubule bundle formation"/>
    <property type="evidence" value="ECO:0007669"/>
    <property type="project" value="TreeGrafter"/>
</dbReference>
<feature type="coiled-coil region" evidence="3">
    <location>
        <begin position="596"/>
        <end position="696"/>
    </location>
</feature>
<reference evidence="5" key="1">
    <citation type="submission" date="2021-02" db="EMBL/GenBank/DDBJ databases">
        <authorList>
            <person name="Bekaert M."/>
        </authorList>
    </citation>
    <scope>NUCLEOTIDE SEQUENCE</scope>
    <source>
        <strain evidence="5">IoA-00</strain>
    </source>
</reference>
<keyword evidence="6" id="KW-1185">Reference proteome</keyword>
<organism evidence="5 6">
    <name type="scientific">Lepeophtheirus salmonis</name>
    <name type="common">Salmon louse</name>
    <name type="synonym">Caligus salmonis</name>
    <dbReference type="NCBI Taxonomy" id="72036"/>
    <lineage>
        <taxon>Eukaryota</taxon>
        <taxon>Metazoa</taxon>
        <taxon>Ecdysozoa</taxon>
        <taxon>Arthropoda</taxon>
        <taxon>Crustacea</taxon>
        <taxon>Multicrustacea</taxon>
        <taxon>Hexanauplia</taxon>
        <taxon>Copepoda</taxon>
        <taxon>Siphonostomatoida</taxon>
        <taxon>Caligidae</taxon>
        <taxon>Lepeophtheirus</taxon>
    </lineage>
</organism>